<organism evidence="1 2">
    <name type="scientific">Candidatus Thalassarchaeum betae</name>
    <dbReference type="NCBI Taxonomy" id="2599289"/>
    <lineage>
        <taxon>Archaea</taxon>
        <taxon>Methanobacteriati</taxon>
        <taxon>Thermoplasmatota</taxon>
        <taxon>Candidatus Poseidoniia</taxon>
        <taxon>Candidatus Poseidoniales</taxon>
        <taxon>Candidatus Thalassarchaeaceae</taxon>
        <taxon>Candidatus Thalassarchaeum</taxon>
    </lineage>
</organism>
<evidence type="ECO:0000313" key="2">
    <source>
        <dbReference type="Proteomes" id="UP000248161"/>
    </source>
</evidence>
<dbReference type="Proteomes" id="UP000248161">
    <property type="component" value="Unassembled WGS sequence"/>
</dbReference>
<sequence>MIEMGWWPFKRREKPLVEDPHMRGARMWIQDLRDVCERCFDDSAEGHRQVRQIQAEWAESHGKGEVDESLLEGLDRRAFRLLRADADEWLKWLDDEDFWKPGWRDEPREE</sequence>
<dbReference type="AlphaFoldDB" id="A0A2V3HTW4"/>
<protein>
    <submittedName>
        <fullName evidence="1">Uncharacterized protein</fullName>
    </submittedName>
</protein>
<evidence type="ECO:0000313" key="1">
    <source>
        <dbReference type="EMBL" id="PXF22425.1"/>
    </source>
</evidence>
<name>A0A2V3HTW4_9ARCH</name>
<dbReference type="RefSeq" id="WP_338169698.1">
    <property type="nucleotide sequence ID" value="NZ_JAKUUN010000004.1"/>
</dbReference>
<accession>A0A2V3HTW4</accession>
<comment type="caution">
    <text evidence="1">The sequence shown here is derived from an EMBL/GenBank/DDBJ whole genome shotgun (WGS) entry which is preliminary data.</text>
</comment>
<dbReference type="EMBL" id="PSPG01000001">
    <property type="protein sequence ID" value="PXF22425.1"/>
    <property type="molecule type" value="Genomic_DNA"/>
</dbReference>
<proteinExistence type="predicted"/>
<gene>
    <name evidence="1" type="ORF">CXX69_00355</name>
</gene>
<reference evidence="1 2" key="1">
    <citation type="journal article" date="2015" name="Nat. Commun.">
        <title>Genomic and transcriptomic evidence for scavenging of diverse organic compounds by widespread deep-sea archaea.</title>
        <authorList>
            <person name="Li M."/>
            <person name="Baker B.J."/>
            <person name="Anantharaman K."/>
            <person name="Jain S."/>
            <person name="Breier J.A."/>
            <person name="Dick G.J."/>
        </authorList>
    </citation>
    <scope>NUCLEOTIDE SEQUENCE [LARGE SCALE GENOMIC DNA]</scope>
    <source>
        <strain evidence="1">Cayman_51_deep</strain>
    </source>
</reference>